<organism evidence="2 3">
    <name type="scientific">Roseburia porci</name>
    <dbReference type="NCBI Taxonomy" id="2605790"/>
    <lineage>
        <taxon>Bacteria</taxon>
        <taxon>Bacillati</taxon>
        <taxon>Bacillota</taxon>
        <taxon>Clostridia</taxon>
        <taxon>Lachnospirales</taxon>
        <taxon>Lachnospiraceae</taxon>
        <taxon>Roseburia</taxon>
    </lineage>
</organism>
<protein>
    <submittedName>
        <fullName evidence="2">Stage II sporulation protein R</fullName>
    </submittedName>
</protein>
<keyword evidence="1" id="KW-1133">Transmembrane helix</keyword>
<gene>
    <name evidence="2" type="primary">spoIIR</name>
    <name evidence="2" type="ORF">FYJ75_04165</name>
</gene>
<proteinExistence type="predicted"/>
<name>A0A6L5YNW0_9FIRM</name>
<keyword evidence="1" id="KW-0812">Transmembrane</keyword>
<dbReference type="EMBL" id="VUNI01000004">
    <property type="protein sequence ID" value="MST74233.1"/>
    <property type="molecule type" value="Genomic_DNA"/>
</dbReference>
<dbReference type="InterPro" id="IPR014202">
    <property type="entry name" value="Spore_II_R"/>
</dbReference>
<evidence type="ECO:0000313" key="2">
    <source>
        <dbReference type="EMBL" id="MST74233.1"/>
    </source>
</evidence>
<dbReference type="AlphaFoldDB" id="A0A6L5YNW0"/>
<accession>A0A6L5YNW0</accession>
<reference evidence="2 3" key="1">
    <citation type="submission" date="2019-08" db="EMBL/GenBank/DDBJ databases">
        <title>In-depth cultivation of the pig gut microbiome towards novel bacterial diversity and tailored functional studies.</title>
        <authorList>
            <person name="Wylensek D."/>
            <person name="Hitch T.C.A."/>
            <person name="Clavel T."/>
        </authorList>
    </citation>
    <scope>NUCLEOTIDE SEQUENCE [LARGE SCALE GENOMIC DNA]</scope>
    <source>
        <strain evidence="2 3">MUC/MUC-530-WT-4D</strain>
    </source>
</reference>
<keyword evidence="3" id="KW-1185">Reference proteome</keyword>
<comment type="caution">
    <text evidence="2">The sequence shown here is derived from an EMBL/GenBank/DDBJ whole genome shotgun (WGS) entry which is preliminary data.</text>
</comment>
<dbReference type="Proteomes" id="UP000474024">
    <property type="component" value="Unassembled WGS sequence"/>
</dbReference>
<keyword evidence="1" id="KW-0472">Membrane</keyword>
<sequence length="226" mass="25762">MKMKNCKKRKNNTKRRYHIKISMGIIVAAIAVLIGICGFQRNEAIAAYRIQDPLQPSIASKIMRFHVLANSDSSEDQALKLKVRDAIGELMEPRLADVKDMDETRRIITDSIPDIVAKAEQTLKEQGCEDSVSAKITHTDFPVKTYGSYTFPAGNYEALQVVIGEGKGHNWWCVLYPNMCFRDSVYEIVDEDAKEELQEVLSPEEYEDVFTSGNYEVHSRLLDYFK</sequence>
<feature type="transmembrane region" description="Helical" evidence="1">
    <location>
        <begin position="21"/>
        <end position="41"/>
    </location>
</feature>
<dbReference type="NCBIfam" id="TIGR02837">
    <property type="entry name" value="spore_II_R"/>
    <property type="match status" value="1"/>
</dbReference>
<dbReference type="Pfam" id="PF09551">
    <property type="entry name" value="Spore_II_R"/>
    <property type="match status" value="1"/>
</dbReference>
<evidence type="ECO:0000313" key="3">
    <source>
        <dbReference type="Proteomes" id="UP000474024"/>
    </source>
</evidence>
<evidence type="ECO:0000256" key="1">
    <source>
        <dbReference type="SAM" id="Phobius"/>
    </source>
</evidence>